<dbReference type="InterPro" id="IPR020846">
    <property type="entry name" value="MFS_dom"/>
</dbReference>
<dbReference type="GO" id="GO:0005886">
    <property type="term" value="C:plasma membrane"/>
    <property type="evidence" value="ECO:0007669"/>
    <property type="project" value="TreeGrafter"/>
</dbReference>
<evidence type="ECO:0000313" key="8">
    <source>
        <dbReference type="EMBL" id="RMN93207.1"/>
    </source>
</evidence>
<keyword evidence="4 6" id="KW-1133">Transmembrane helix</keyword>
<dbReference type="Gene3D" id="1.20.1250.20">
    <property type="entry name" value="MFS general substrate transporter like domains"/>
    <property type="match status" value="1"/>
</dbReference>
<evidence type="ECO:0000256" key="1">
    <source>
        <dbReference type="ARBA" id="ARBA00004127"/>
    </source>
</evidence>
<feature type="transmembrane region" description="Helical" evidence="6">
    <location>
        <begin position="141"/>
        <end position="167"/>
    </location>
</feature>
<feature type="transmembrane region" description="Helical" evidence="6">
    <location>
        <begin position="395"/>
        <end position="414"/>
    </location>
</feature>
<dbReference type="GO" id="GO:0012505">
    <property type="term" value="C:endomembrane system"/>
    <property type="evidence" value="ECO:0007669"/>
    <property type="project" value="UniProtKB-SubCell"/>
</dbReference>
<feature type="transmembrane region" description="Helical" evidence="6">
    <location>
        <begin position="230"/>
        <end position="250"/>
    </location>
</feature>
<evidence type="ECO:0000256" key="4">
    <source>
        <dbReference type="ARBA" id="ARBA00022989"/>
    </source>
</evidence>
<feature type="transmembrane region" description="Helical" evidence="6">
    <location>
        <begin position="365"/>
        <end position="383"/>
    </location>
</feature>
<keyword evidence="2" id="KW-0813">Transport</keyword>
<dbReference type="PANTHER" id="PTHR23501">
    <property type="entry name" value="MAJOR FACILITATOR SUPERFAMILY"/>
    <property type="match status" value="1"/>
</dbReference>
<dbReference type="GO" id="GO:0022857">
    <property type="term" value="F:transmembrane transporter activity"/>
    <property type="evidence" value="ECO:0007669"/>
    <property type="project" value="InterPro"/>
</dbReference>
<evidence type="ECO:0000256" key="6">
    <source>
        <dbReference type="SAM" id="Phobius"/>
    </source>
</evidence>
<evidence type="ECO:0000256" key="3">
    <source>
        <dbReference type="ARBA" id="ARBA00022692"/>
    </source>
</evidence>
<feature type="transmembrane region" description="Helical" evidence="6">
    <location>
        <begin position="528"/>
        <end position="552"/>
    </location>
</feature>
<reference evidence="8 9" key="1">
    <citation type="submission" date="2018-08" db="EMBL/GenBank/DDBJ databases">
        <title>Recombination of ecologically and evolutionarily significant loci maintains genetic cohesion in the Pseudomonas syringae species complex.</title>
        <authorList>
            <person name="Dillon M."/>
            <person name="Thakur S."/>
            <person name="Almeida R.N.D."/>
            <person name="Weir B.S."/>
            <person name="Guttman D.S."/>
        </authorList>
    </citation>
    <scope>NUCLEOTIDE SEQUENCE [LARGE SCALE GENOMIC DNA]</scope>
    <source>
        <strain evidence="8 9">1089_5</strain>
    </source>
</reference>
<dbReference type="PROSITE" id="PS50850">
    <property type="entry name" value="MFS"/>
    <property type="match status" value="1"/>
</dbReference>
<organism evidence="8 9">
    <name type="scientific">Pseudomonas syringae pv. apii</name>
    <dbReference type="NCBI Taxonomy" id="81036"/>
    <lineage>
        <taxon>Bacteria</taxon>
        <taxon>Pseudomonadati</taxon>
        <taxon>Pseudomonadota</taxon>
        <taxon>Gammaproteobacteria</taxon>
        <taxon>Pseudomonadales</taxon>
        <taxon>Pseudomonadaceae</taxon>
        <taxon>Pseudomonas</taxon>
    </lineage>
</organism>
<feature type="transmembrane region" description="Helical" evidence="6">
    <location>
        <begin position="203"/>
        <end position="224"/>
    </location>
</feature>
<feature type="transmembrane region" description="Helical" evidence="6">
    <location>
        <begin position="331"/>
        <end position="353"/>
    </location>
</feature>
<comment type="subcellular location">
    <subcellularLocation>
        <location evidence="1">Endomembrane system</location>
        <topology evidence="1">Multi-pass membrane protein</topology>
    </subcellularLocation>
</comment>
<dbReference type="Gene3D" id="1.20.1720.10">
    <property type="entry name" value="Multidrug resistance protein D"/>
    <property type="match status" value="1"/>
</dbReference>
<dbReference type="AlphaFoldDB" id="A0A3M3RA65"/>
<gene>
    <name evidence="8" type="ORF">ALQ49_05233</name>
</gene>
<evidence type="ECO:0000256" key="2">
    <source>
        <dbReference type="ARBA" id="ARBA00022448"/>
    </source>
</evidence>
<dbReference type="SUPFAM" id="SSF103473">
    <property type="entry name" value="MFS general substrate transporter"/>
    <property type="match status" value="1"/>
</dbReference>
<name>A0A3M3RA65_9PSED</name>
<keyword evidence="3 6" id="KW-0812">Transmembrane</keyword>
<evidence type="ECO:0000259" key="7">
    <source>
        <dbReference type="PROSITE" id="PS50850"/>
    </source>
</evidence>
<dbReference type="EMBL" id="RBPL01000103">
    <property type="protein sequence ID" value="RMN93207.1"/>
    <property type="molecule type" value="Genomic_DNA"/>
</dbReference>
<protein>
    <submittedName>
        <fullName evidence="8">Multidrug transporter</fullName>
    </submittedName>
</protein>
<feature type="transmembrane region" description="Helical" evidence="6">
    <location>
        <begin position="110"/>
        <end position="129"/>
    </location>
</feature>
<dbReference type="PANTHER" id="PTHR23501:SF191">
    <property type="entry name" value="VACUOLAR BASIC AMINO ACID TRANSPORTER 4"/>
    <property type="match status" value="1"/>
</dbReference>
<feature type="transmembrane region" description="Helical" evidence="6">
    <location>
        <begin position="74"/>
        <end position="98"/>
    </location>
</feature>
<feature type="domain" description="Major facilitator superfamily (MFS) profile" evidence="7">
    <location>
        <begin position="76"/>
        <end position="559"/>
    </location>
</feature>
<dbReference type="Pfam" id="PF07690">
    <property type="entry name" value="MFS_1"/>
    <property type="match status" value="1"/>
</dbReference>
<accession>A0A3M3RA65</accession>
<dbReference type="InterPro" id="IPR011701">
    <property type="entry name" value="MFS"/>
</dbReference>
<feature type="transmembrane region" description="Helical" evidence="6">
    <location>
        <begin position="420"/>
        <end position="443"/>
    </location>
</feature>
<feature type="transmembrane region" description="Helical" evidence="6">
    <location>
        <begin position="262"/>
        <end position="282"/>
    </location>
</feature>
<dbReference type="Proteomes" id="UP000278062">
    <property type="component" value="Unassembled WGS sequence"/>
</dbReference>
<evidence type="ECO:0000313" key="9">
    <source>
        <dbReference type="Proteomes" id="UP000278062"/>
    </source>
</evidence>
<feature type="transmembrane region" description="Helical" evidence="6">
    <location>
        <begin position="173"/>
        <end position="191"/>
    </location>
</feature>
<keyword evidence="5 6" id="KW-0472">Membrane</keyword>
<comment type="caution">
    <text evidence="8">The sequence shown here is derived from an EMBL/GenBank/DDBJ whole genome shotgun (WGS) entry which is preliminary data.</text>
</comment>
<feature type="transmembrane region" description="Helical" evidence="6">
    <location>
        <begin position="288"/>
        <end position="310"/>
    </location>
</feature>
<feature type="transmembrane region" description="Helical" evidence="6">
    <location>
        <begin position="464"/>
        <end position="486"/>
    </location>
</feature>
<sequence>MTPTWFCTCWRVRAWPSWRALRMVWHRFSGCPRQLPSKPWKAAARALRLLSLRCAEHLDMTTPSHPALTFRQALLAMLGISLVLMLSALDQTVIGNALPSIVSELNGFELYAWVATGYLLASIVTIPIFGRLGDFYGRKPFVLAATVIFTLASLLCALADSMLALVIGRALQGVGGGMLIGTAFACVPELFPDTRQRLRWQVLLSAMFSVVNAIGPGLGGYLAGEFGWRSVFWLNLPLGVIALFFAWRFLPWYRPQTAGAIRLDWIGAMLIVLSLGSLQLFVEWLGQRALAISLLCGVITVVAMTGLWFWERRCTFALLPAGLFANRSIRLLFIMSLLAGAIMFTLLFYLPLLLQGSYGYSPQDAGLLLTPLALSITLGAIVNSRIVTRLANPNWLPIGGFIALSVACIALALVGLQADFATLLGLILLAGLGLGFILLNLTVFTQTLAERQFLGIATALTQSLRLVGGLLGTAAMGVLVKLLYIANLQRALTAAGQMQTMPHLADPQVLLQHSSADVDATLLLARTALAQAVGTGLMICAALGVLALVVLYRLPRVTLYQAPHTAIPATESAEKHAS</sequence>
<proteinExistence type="predicted"/>
<evidence type="ECO:0000256" key="5">
    <source>
        <dbReference type="ARBA" id="ARBA00023136"/>
    </source>
</evidence>
<dbReference type="InterPro" id="IPR036259">
    <property type="entry name" value="MFS_trans_sf"/>
</dbReference>